<dbReference type="Proteomes" id="UP000568751">
    <property type="component" value="Unassembled WGS sequence"/>
</dbReference>
<evidence type="ECO:0000259" key="1">
    <source>
        <dbReference type="Pfam" id="PF13175"/>
    </source>
</evidence>
<organism evidence="2 3">
    <name type="scientific">Candidatus Thiodubiliella endoseptemdiera</name>
    <dbReference type="NCBI Taxonomy" id="2738886"/>
    <lineage>
        <taxon>Bacteria</taxon>
        <taxon>Pseudomonadati</taxon>
        <taxon>Pseudomonadota</taxon>
        <taxon>Gammaproteobacteria</taxon>
        <taxon>Candidatus Pseudothioglobaceae</taxon>
        <taxon>Candidatus Thiodubiliella</taxon>
    </lineage>
</organism>
<accession>A0A853F809</accession>
<dbReference type="AlphaFoldDB" id="A0A853F809"/>
<evidence type="ECO:0000313" key="2">
    <source>
        <dbReference type="EMBL" id="NYT28639.1"/>
    </source>
</evidence>
<dbReference type="Pfam" id="PF13175">
    <property type="entry name" value="AAA_15"/>
    <property type="match status" value="1"/>
</dbReference>
<keyword evidence="2" id="KW-0547">Nucleotide-binding</keyword>
<dbReference type="SUPFAM" id="SSF52540">
    <property type="entry name" value="P-loop containing nucleoside triphosphate hydrolases"/>
    <property type="match status" value="1"/>
</dbReference>
<dbReference type="InterPro" id="IPR027417">
    <property type="entry name" value="P-loop_NTPase"/>
</dbReference>
<feature type="domain" description="Endonuclease GajA/Old nuclease/RecF-like AAA" evidence="1">
    <location>
        <begin position="1"/>
        <end position="307"/>
    </location>
</feature>
<sequence>MTVLIGNNASGKSNVLEVISAIFSRIYNDKLKELPFKFDLVYTINSLDIRVSKNQEIEYKIKKPEDKSWHNLEKLYSLGSRLPAEFPFTLGESYDYRPSQIIALYSGEELRLWEEYYKKPYFDFNKTPLKNDTYVSKLNMLYVNKYYWDVALLTMYASDVKGLEKIVKSELKTITIQINKKLLSNFIKSKPNNEVNKFVSSFITPESEGDGVENIQSLNLSLDEVKDKIDFKTHTELFNLLCVAKLSKDKKLKLITDLELEFENGITTKDFSEGQKKQILLKLCLEVLSGENSLLLFDEPDAHIHIQKNSSPTY</sequence>
<gene>
    <name evidence="2" type="ORF">H0A76_12750</name>
</gene>
<comment type="caution">
    <text evidence="2">The sequence shown here is derived from an EMBL/GenBank/DDBJ whole genome shotgun (WGS) entry which is preliminary data.</text>
</comment>
<keyword evidence="2" id="KW-0067">ATP-binding</keyword>
<reference evidence="2 3" key="1">
    <citation type="submission" date="2020-05" db="EMBL/GenBank/DDBJ databases">
        <title>Horizontal transmission and recombination maintain forever young bacterial symbiont genomes.</title>
        <authorList>
            <person name="Russell S.L."/>
            <person name="Pepper-Tunick E."/>
            <person name="Svedberg J."/>
            <person name="Byrne A."/>
            <person name="Ruelas Castillo J."/>
            <person name="Vollmers C."/>
            <person name="Beinart R.A."/>
            <person name="Corbett-Detig R."/>
        </authorList>
    </citation>
    <scope>NUCLEOTIDE SEQUENCE [LARGE SCALE GENOMIC DNA]</scope>
    <source>
        <strain evidence="2">455</strain>
    </source>
</reference>
<protein>
    <submittedName>
        <fullName evidence="2">ATP-binding protein</fullName>
    </submittedName>
</protein>
<dbReference type="GO" id="GO:0005524">
    <property type="term" value="F:ATP binding"/>
    <property type="evidence" value="ECO:0007669"/>
    <property type="project" value="UniProtKB-KW"/>
</dbReference>
<evidence type="ECO:0000313" key="3">
    <source>
        <dbReference type="Proteomes" id="UP000568751"/>
    </source>
</evidence>
<dbReference type="InterPro" id="IPR041685">
    <property type="entry name" value="AAA_GajA/Old/RecF-like"/>
</dbReference>
<dbReference type="Gene3D" id="3.40.50.300">
    <property type="entry name" value="P-loop containing nucleotide triphosphate hydrolases"/>
    <property type="match status" value="1"/>
</dbReference>
<proteinExistence type="predicted"/>
<dbReference type="GO" id="GO:0016887">
    <property type="term" value="F:ATP hydrolysis activity"/>
    <property type="evidence" value="ECO:0007669"/>
    <property type="project" value="InterPro"/>
</dbReference>
<dbReference type="EMBL" id="JACCHT010000007">
    <property type="protein sequence ID" value="NYT28639.1"/>
    <property type="molecule type" value="Genomic_DNA"/>
</dbReference>
<name>A0A853F809_9GAMM</name>